<accession>A0A679FQY7</accession>
<evidence type="ECO:0000313" key="11">
    <source>
        <dbReference type="EMBL" id="BBW98510.1"/>
    </source>
</evidence>
<keyword evidence="7 10" id="KW-0805">Transcription regulation</keyword>
<sequence>MGNEKSARIGRLALLLAMLDEGEEGPVLHQLESLVWRYCQGRVGAMEPQKIVAAIETAAKRHGVVDGGLYRDMHALYHAILEAVHGVTRGQMELGDLLRTAGLRFAVVRGTPYEGPKEGEWIAVALYGTIGAPVRGLEHEAVGLGINHI</sequence>
<keyword evidence="8 10" id="KW-0010">Activator</keyword>
<dbReference type="Pfam" id="PF09021">
    <property type="entry name" value="HutP"/>
    <property type="match status" value="1"/>
</dbReference>
<evidence type="ECO:0000256" key="1">
    <source>
        <dbReference type="ARBA" id="ARBA00002945"/>
    </source>
</evidence>
<evidence type="ECO:0000256" key="4">
    <source>
        <dbReference type="ARBA" id="ARBA00019377"/>
    </source>
</evidence>
<gene>
    <name evidence="10 11" type="primary">hutP</name>
    <name evidence="11" type="ORF">GsuE55_33430</name>
</gene>
<dbReference type="GO" id="GO:0006547">
    <property type="term" value="P:L-histidine metabolic process"/>
    <property type="evidence" value="ECO:0007669"/>
    <property type="project" value="UniProtKB-UniRule"/>
</dbReference>
<protein>
    <recommendedName>
        <fullName evidence="4 10">Hut operon positive regulatory protein</fullName>
    </recommendedName>
</protein>
<keyword evidence="9 10" id="KW-0804">Transcription</keyword>
<dbReference type="AlphaFoldDB" id="A0A679FQY7"/>
<keyword evidence="12" id="KW-1185">Reference proteome</keyword>
<dbReference type="InterPro" id="IPR036482">
    <property type="entry name" value="Regulatory_HutP_sf"/>
</dbReference>
<comment type="subunit">
    <text evidence="3 10">Homohexamer.</text>
</comment>
<keyword evidence="5 10" id="KW-0369">Histidine metabolism</keyword>
<dbReference type="InterPro" id="IPR023552">
    <property type="entry name" value="Regulatory_HutP_bacillales"/>
</dbReference>
<evidence type="ECO:0000256" key="10">
    <source>
        <dbReference type="HAMAP-Rule" id="MF_00779"/>
    </source>
</evidence>
<comment type="function">
    <text evidence="1 10">Antiterminator that binds to cis-acting regulatory sequences on the mRNA in the presence of histidine, thereby suppressing transcription termination and activating the hut operon for histidine utilization.</text>
</comment>
<evidence type="ECO:0000256" key="3">
    <source>
        <dbReference type="ARBA" id="ARBA00011643"/>
    </source>
</evidence>
<proteinExistence type="inferred from homology"/>
<dbReference type="SUPFAM" id="SSF111064">
    <property type="entry name" value="Hut operon positive regulatory protein HutP"/>
    <property type="match status" value="1"/>
</dbReference>
<dbReference type="GO" id="GO:0003729">
    <property type="term" value="F:mRNA binding"/>
    <property type="evidence" value="ECO:0007669"/>
    <property type="project" value="UniProtKB-UniRule"/>
</dbReference>
<evidence type="ECO:0000313" key="12">
    <source>
        <dbReference type="Proteomes" id="UP000501421"/>
    </source>
</evidence>
<comment type="similarity">
    <text evidence="2 10">Belongs to the HutP family.</text>
</comment>
<evidence type="ECO:0000256" key="2">
    <source>
        <dbReference type="ARBA" id="ARBA00009992"/>
    </source>
</evidence>
<reference evidence="12" key="1">
    <citation type="journal article" date="2020" name="Microbiol. Resour. Announc.">
        <title>Complete Genome Sequence of Geobacillus sp. Strain E55-1, Isolated from Mine Geyser in Japan.</title>
        <authorList>
            <person name="Miyazaki K."/>
            <person name="Hase E."/>
            <person name="Tokito N."/>
        </authorList>
    </citation>
    <scope>NUCLEOTIDE SEQUENCE [LARGE SCALE GENOMIC DNA]</scope>
    <source>
        <strain evidence="12">E55-1</strain>
    </source>
</reference>
<evidence type="ECO:0000256" key="9">
    <source>
        <dbReference type="ARBA" id="ARBA00023163"/>
    </source>
</evidence>
<dbReference type="Gene3D" id="3.40.1510.10">
    <property type="entry name" value="Hut operon regulatory protein HutP"/>
    <property type="match status" value="1"/>
</dbReference>
<dbReference type="GO" id="GO:0010628">
    <property type="term" value="P:positive regulation of gene expression"/>
    <property type="evidence" value="ECO:0007669"/>
    <property type="project" value="UniProtKB-UniRule"/>
</dbReference>
<organism evidence="11 12">
    <name type="scientific">Geobacillus subterraneus</name>
    <dbReference type="NCBI Taxonomy" id="129338"/>
    <lineage>
        <taxon>Bacteria</taxon>
        <taxon>Bacillati</taxon>
        <taxon>Bacillota</taxon>
        <taxon>Bacilli</taxon>
        <taxon>Bacillales</taxon>
        <taxon>Anoxybacillaceae</taxon>
        <taxon>Geobacillus</taxon>
    </lineage>
</organism>
<keyword evidence="6 10" id="KW-0694">RNA-binding</keyword>
<dbReference type="RefSeq" id="WP_172418752.1">
    <property type="nucleotide sequence ID" value="NZ_AP022557.1"/>
</dbReference>
<evidence type="ECO:0000256" key="7">
    <source>
        <dbReference type="ARBA" id="ARBA00023015"/>
    </source>
</evidence>
<dbReference type="EMBL" id="AP022557">
    <property type="protein sequence ID" value="BBW98510.1"/>
    <property type="molecule type" value="Genomic_DNA"/>
</dbReference>
<evidence type="ECO:0000256" key="8">
    <source>
        <dbReference type="ARBA" id="ARBA00023159"/>
    </source>
</evidence>
<evidence type="ECO:0000256" key="5">
    <source>
        <dbReference type="ARBA" id="ARBA00022808"/>
    </source>
</evidence>
<dbReference type="NCBIfam" id="NF002838">
    <property type="entry name" value="PRK03065.1"/>
    <property type="match status" value="1"/>
</dbReference>
<name>A0A679FQY7_9BACL</name>
<dbReference type="HAMAP" id="MF_00779">
    <property type="entry name" value="HutP"/>
    <property type="match status" value="1"/>
</dbReference>
<evidence type="ECO:0000256" key="6">
    <source>
        <dbReference type="ARBA" id="ARBA00022884"/>
    </source>
</evidence>
<dbReference type="InterPro" id="IPR015111">
    <property type="entry name" value="Regulatory_HutP"/>
</dbReference>
<dbReference type="Proteomes" id="UP000501421">
    <property type="component" value="Chromosome"/>
</dbReference>